<evidence type="ECO:0000313" key="4">
    <source>
        <dbReference type="Proteomes" id="UP001301653"/>
    </source>
</evidence>
<dbReference type="Proteomes" id="UP001301653">
    <property type="component" value="Unassembled WGS sequence"/>
</dbReference>
<dbReference type="GO" id="GO:0016787">
    <property type="term" value="F:hydrolase activity"/>
    <property type="evidence" value="ECO:0007669"/>
    <property type="project" value="UniProtKB-KW"/>
</dbReference>
<dbReference type="InterPro" id="IPR000868">
    <property type="entry name" value="Isochorismatase-like_dom"/>
</dbReference>
<dbReference type="EMBL" id="JAYFUH010000248">
    <property type="protein sequence ID" value="MEA5668478.1"/>
    <property type="molecule type" value="Genomic_DNA"/>
</dbReference>
<dbReference type="InterPro" id="IPR036380">
    <property type="entry name" value="Isochorismatase-like_sf"/>
</dbReference>
<evidence type="ECO:0000256" key="1">
    <source>
        <dbReference type="ARBA" id="ARBA00022801"/>
    </source>
</evidence>
<reference evidence="3 4" key="1">
    <citation type="submission" date="2023-12" db="EMBL/GenBank/DDBJ databases">
        <title>Stenotrophomonas guangdongensis sp. nov., isolated from wilted pepper plants (Capsicum annuum).</title>
        <authorList>
            <person name="Qiu M."/>
            <person name="Li Y."/>
            <person name="Liu Q."/>
            <person name="Zhang X."/>
            <person name="Huang Y."/>
            <person name="Guo R."/>
            <person name="Hu M."/>
            <person name="Zhou J."/>
            <person name="Zhou X."/>
        </authorList>
    </citation>
    <scope>NUCLEOTIDE SEQUENCE [LARGE SCALE GENOMIC DNA]</scope>
    <source>
        <strain evidence="3 4">MH1</strain>
    </source>
</reference>
<comment type="caution">
    <text evidence="3">The sequence shown here is derived from an EMBL/GenBank/DDBJ whole genome shotgun (WGS) entry which is preliminary data.</text>
</comment>
<feature type="domain" description="Isochorismatase-like" evidence="2">
    <location>
        <begin position="19"/>
        <end position="189"/>
    </location>
</feature>
<dbReference type="InterPro" id="IPR050272">
    <property type="entry name" value="Isochorismatase-like_hydrls"/>
</dbReference>
<dbReference type="SUPFAM" id="SSF52499">
    <property type="entry name" value="Isochorismatase-like hydrolases"/>
    <property type="match status" value="1"/>
</dbReference>
<organism evidence="3 4">
    <name type="scientific">Stenotrophomonas capsici</name>
    <dbReference type="NCBI Taxonomy" id="3110230"/>
    <lineage>
        <taxon>Bacteria</taxon>
        <taxon>Pseudomonadati</taxon>
        <taxon>Pseudomonadota</taxon>
        <taxon>Gammaproteobacteria</taxon>
        <taxon>Lysobacterales</taxon>
        <taxon>Lysobacteraceae</taxon>
        <taxon>Stenotrophomonas</taxon>
    </lineage>
</organism>
<evidence type="ECO:0000313" key="3">
    <source>
        <dbReference type="EMBL" id="MEA5668478.1"/>
    </source>
</evidence>
<accession>A0ABU5V541</accession>
<dbReference type="Gene3D" id="3.40.50.850">
    <property type="entry name" value="Isochorismatase-like"/>
    <property type="match status" value="1"/>
</dbReference>
<gene>
    <name evidence="3" type="ORF">VA603_13095</name>
</gene>
<dbReference type="PANTHER" id="PTHR43540">
    <property type="entry name" value="PEROXYUREIDOACRYLATE/UREIDOACRYLATE AMIDOHYDROLASE-RELATED"/>
    <property type="match status" value="1"/>
</dbReference>
<keyword evidence="4" id="KW-1185">Reference proteome</keyword>
<keyword evidence="1 3" id="KW-0378">Hydrolase</keyword>
<dbReference type="CDD" id="cd00431">
    <property type="entry name" value="cysteine_hydrolases"/>
    <property type="match status" value="1"/>
</dbReference>
<evidence type="ECO:0000259" key="2">
    <source>
        <dbReference type="Pfam" id="PF00857"/>
    </source>
</evidence>
<sequence length="199" mass="21649">MKPPGKRMHSSARDNPRDCALLIIDMMNLFDFDGGSQLQAAALDALPAIIRLRRRFDRAGAPVIYVNDNFAHWQGDFHTLLSRCLMAGAGPARIARLLSPAAHHYHVLKPKHSAFLCTPLAVLLAQLGARRLVLTGLSVDSCIIATAMDANMREHMLWVPTDAVAAISPARKSGGLALIRTSLRADVRTTRAITGLFPP</sequence>
<dbReference type="EC" id="3.-.-.-" evidence="3"/>
<dbReference type="PANTHER" id="PTHR43540:SF6">
    <property type="entry name" value="ISOCHORISMATASE-LIKE DOMAIN-CONTAINING PROTEIN"/>
    <property type="match status" value="1"/>
</dbReference>
<dbReference type="Pfam" id="PF00857">
    <property type="entry name" value="Isochorismatase"/>
    <property type="match status" value="1"/>
</dbReference>
<protein>
    <submittedName>
        <fullName evidence="3">Isochorismatase family cysteine hydrolase</fullName>
        <ecNumber evidence="3">3.-.-.-</ecNumber>
    </submittedName>
</protein>
<proteinExistence type="predicted"/>
<name>A0ABU5V541_9GAMM</name>
<dbReference type="RefSeq" id="WP_323439111.1">
    <property type="nucleotide sequence ID" value="NZ_JAYFUH010000248.1"/>
</dbReference>